<name>A0ABR1U0X3_9PEZI</name>
<evidence type="ECO:0000256" key="2">
    <source>
        <dbReference type="SAM" id="SignalP"/>
    </source>
</evidence>
<evidence type="ECO:0000313" key="3">
    <source>
        <dbReference type="EMBL" id="KAK8052545.1"/>
    </source>
</evidence>
<keyword evidence="4" id="KW-1185">Reference proteome</keyword>
<feature type="chain" id="PRO_5045948353" evidence="2">
    <location>
        <begin position="23"/>
        <end position="200"/>
    </location>
</feature>
<protein>
    <submittedName>
        <fullName evidence="3">Uncharacterized protein</fullName>
    </submittedName>
</protein>
<feature type="region of interest" description="Disordered" evidence="1">
    <location>
        <begin position="65"/>
        <end position="147"/>
    </location>
</feature>
<organism evidence="3 4">
    <name type="scientific">Apiospora rasikravindrae</name>
    <dbReference type="NCBI Taxonomy" id="990691"/>
    <lineage>
        <taxon>Eukaryota</taxon>
        <taxon>Fungi</taxon>
        <taxon>Dikarya</taxon>
        <taxon>Ascomycota</taxon>
        <taxon>Pezizomycotina</taxon>
        <taxon>Sordariomycetes</taxon>
        <taxon>Xylariomycetidae</taxon>
        <taxon>Amphisphaeriales</taxon>
        <taxon>Apiosporaceae</taxon>
        <taxon>Apiospora</taxon>
    </lineage>
</organism>
<keyword evidence="2" id="KW-0732">Signal</keyword>
<sequence length="200" mass="22161">MVSSYPSARGVVITLLWASANAAPVQRTMGDERNPIPMTVDVSQWQSMAEENCYVMLCQYGGQRKWQRGHPGKDQHGQGSDHNTTRHRQAAGTNTNPFYAQNLTDRHTQQLDSSTTSAEEFPWASMMQGGEGGPSDARRTAGPKPDPSSVYCRALFKTPPDFSVCKGKKKTDLYGHSVNPGDYDYVKVPDSRPIVFQHPK</sequence>
<evidence type="ECO:0000256" key="1">
    <source>
        <dbReference type="SAM" id="MobiDB-lite"/>
    </source>
</evidence>
<feature type="signal peptide" evidence="2">
    <location>
        <begin position="1"/>
        <end position="22"/>
    </location>
</feature>
<accession>A0ABR1U0X3</accession>
<reference evidence="3 4" key="1">
    <citation type="submission" date="2023-01" db="EMBL/GenBank/DDBJ databases">
        <title>Analysis of 21 Apiospora genomes using comparative genomics revels a genus with tremendous synthesis potential of carbohydrate active enzymes and secondary metabolites.</title>
        <authorList>
            <person name="Sorensen T."/>
        </authorList>
    </citation>
    <scope>NUCLEOTIDE SEQUENCE [LARGE SCALE GENOMIC DNA]</scope>
    <source>
        <strain evidence="3 4">CBS 33761</strain>
    </source>
</reference>
<feature type="compositionally biased region" description="Polar residues" evidence="1">
    <location>
        <begin position="91"/>
        <end position="103"/>
    </location>
</feature>
<proteinExistence type="predicted"/>
<gene>
    <name evidence="3" type="ORF">PG993_003930</name>
</gene>
<comment type="caution">
    <text evidence="3">The sequence shown here is derived from an EMBL/GenBank/DDBJ whole genome shotgun (WGS) entry which is preliminary data.</text>
</comment>
<dbReference type="Proteomes" id="UP001444661">
    <property type="component" value="Unassembled WGS sequence"/>
</dbReference>
<dbReference type="EMBL" id="JAQQWK010000002">
    <property type="protein sequence ID" value="KAK8052545.1"/>
    <property type="molecule type" value="Genomic_DNA"/>
</dbReference>
<evidence type="ECO:0000313" key="4">
    <source>
        <dbReference type="Proteomes" id="UP001444661"/>
    </source>
</evidence>